<evidence type="ECO:0000256" key="1">
    <source>
        <dbReference type="ARBA" id="ARBA00005017"/>
    </source>
</evidence>
<evidence type="ECO:0000313" key="8">
    <source>
        <dbReference type="Proteomes" id="UP001285354"/>
    </source>
</evidence>
<evidence type="ECO:0000256" key="3">
    <source>
        <dbReference type="ARBA" id="ARBA00022679"/>
    </source>
</evidence>
<dbReference type="InterPro" id="IPR020568">
    <property type="entry name" value="Ribosomal_Su5_D2-typ_SF"/>
</dbReference>
<dbReference type="GO" id="GO:0005524">
    <property type="term" value="F:ATP binding"/>
    <property type="evidence" value="ECO:0007669"/>
    <property type="project" value="UniProtKB-KW"/>
</dbReference>
<keyword evidence="4" id="KW-0547">Nucleotide-binding</keyword>
<protein>
    <recommendedName>
        <fullName evidence="2">phosphomevalonate kinase</fullName>
        <ecNumber evidence="2">2.7.4.2</ecNumber>
    </recommendedName>
</protein>
<proteinExistence type="predicted"/>
<dbReference type="GO" id="GO:0019287">
    <property type="term" value="P:isopentenyl diphosphate biosynthetic process, mevalonate pathway"/>
    <property type="evidence" value="ECO:0007669"/>
    <property type="project" value="TreeGrafter"/>
</dbReference>
<accession>A0AAD9SWE7</accession>
<name>A0AAD9SWE7_9HELO</name>
<comment type="pathway">
    <text evidence="1">Isoprenoid biosynthesis; isopentenyl diphosphate biosynthesis via mevalonate pathway; isopentenyl diphosphate from (R)-mevalonate: step 2/3.</text>
</comment>
<keyword evidence="6" id="KW-0067">ATP-binding</keyword>
<dbReference type="EMBL" id="JAUBYV010000010">
    <property type="protein sequence ID" value="KAK2624374.1"/>
    <property type="molecule type" value="Genomic_DNA"/>
</dbReference>
<dbReference type="InterPro" id="IPR014721">
    <property type="entry name" value="Ribsml_uS5_D2-typ_fold_subgr"/>
</dbReference>
<keyword evidence="5" id="KW-0418">Kinase</keyword>
<evidence type="ECO:0000256" key="2">
    <source>
        <dbReference type="ARBA" id="ARBA00012958"/>
    </source>
</evidence>
<dbReference type="GO" id="GO:0006696">
    <property type="term" value="P:ergosterol biosynthetic process"/>
    <property type="evidence" value="ECO:0007669"/>
    <property type="project" value="TreeGrafter"/>
</dbReference>
<dbReference type="Proteomes" id="UP001285354">
    <property type="component" value="Unassembled WGS sequence"/>
</dbReference>
<evidence type="ECO:0000313" key="7">
    <source>
        <dbReference type="EMBL" id="KAK2624374.1"/>
    </source>
</evidence>
<keyword evidence="8" id="KW-1185">Reference proteome</keyword>
<keyword evidence="3" id="KW-0808">Transferase</keyword>
<comment type="caution">
    <text evidence="7">The sequence shown here is derived from an EMBL/GenBank/DDBJ whole genome shotgun (WGS) entry which is preliminary data.</text>
</comment>
<dbReference type="InterPro" id="IPR035102">
    <property type="entry name" value="Phosphomevalonate_kinase"/>
</dbReference>
<gene>
    <name evidence="7" type="ORF">QTJ16_006324</name>
</gene>
<organism evidence="7 8">
    <name type="scientific">Diplocarpon rosae</name>
    <dbReference type="NCBI Taxonomy" id="946125"/>
    <lineage>
        <taxon>Eukaryota</taxon>
        <taxon>Fungi</taxon>
        <taxon>Dikarya</taxon>
        <taxon>Ascomycota</taxon>
        <taxon>Pezizomycotina</taxon>
        <taxon>Leotiomycetes</taxon>
        <taxon>Helotiales</taxon>
        <taxon>Drepanopezizaceae</taxon>
        <taxon>Diplocarpon</taxon>
    </lineage>
</organism>
<evidence type="ECO:0000256" key="4">
    <source>
        <dbReference type="ARBA" id="ARBA00022741"/>
    </source>
</evidence>
<reference evidence="7" key="1">
    <citation type="submission" date="2023-06" db="EMBL/GenBank/DDBJ databases">
        <title>Draft genome of Marssonina rosae.</title>
        <authorList>
            <person name="Cheng Q."/>
        </authorList>
    </citation>
    <scope>NUCLEOTIDE SEQUENCE</scope>
    <source>
        <strain evidence="7">R4</strain>
    </source>
</reference>
<dbReference type="GO" id="GO:0004631">
    <property type="term" value="F:phosphomevalonate kinase activity"/>
    <property type="evidence" value="ECO:0007669"/>
    <property type="project" value="UniProtKB-EC"/>
</dbReference>
<evidence type="ECO:0000256" key="5">
    <source>
        <dbReference type="ARBA" id="ARBA00022777"/>
    </source>
</evidence>
<dbReference type="GO" id="GO:0010142">
    <property type="term" value="P:farnesyl diphosphate biosynthetic process, mevalonate pathway"/>
    <property type="evidence" value="ECO:0007669"/>
    <property type="project" value="TreeGrafter"/>
</dbReference>
<dbReference type="EC" id="2.7.4.2" evidence="2"/>
<dbReference type="AlphaFoldDB" id="A0AAD9SWE7"/>
<sequence length="328" mass="35202">MASSTSASVSSPRATAVSAPGKVLLAGGYLVLDRAYTGLVFGLSARIHVLVQEIATGADIELADMVVQSPQFRDASWTYGYRQAGEHGGVEVTQRQGKSTTPSSRNPFVETALAYALTYISTHLTSPITASKITILADDDYYSNTSATTLPSSPFTDFGVPLLSAHKTGLGSSAALTVSMVKQVLEWRKQRPDDAKRLWDDLQGSNDVLAERLTKGCAIELAEAFIAIRALIKDMTRESGVPIEPQEQTELLDAVTRAVRGVSGGVVPGAGGYDAVVLLVRDDEETMGELRRFLEGWREKGKGNVKLLDAKGELEGAREEDAKSYGQF</sequence>
<dbReference type="PANTHER" id="PTHR31814:SF2">
    <property type="entry name" value="PHOSPHOMEVALONATE KINASE"/>
    <property type="match status" value="1"/>
</dbReference>
<dbReference type="GO" id="GO:0005777">
    <property type="term" value="C:peroxisome"/>
    <property type="evidence" value="ECO:0007669"/>
    <property type="project" value="TreeGrafter"/>
</dbReference>
<dbReference type="PANTHER" id="PTHR31814">
    <property type="match status" value="1"/>
</dbReference>
<dbReference type="Gene3D" id="3.30.230.10">
    <property type="match status" value="1"/>
</dbReference>
<dbReference type="SUPFAM" id="SSF54211">
    <property type="entry name" value="Ribosomal protein S5 domain 2-like"/>
    <property type="match status" value="1"/>
</dbReference>
<evidence type="ECO:0000256" key="6">
    <source>
        <dbReference type="ARBA" id="ARBA00022840"/>
    </source>
</evidence>